<name>A0A9W6L9J6_9BACT</name>
<accession>A0A9W6L9J6</accession>
<sequence>MPCIRREKIAREKVYSLSATLTDDLFHPQEVLYVGVFAATQTAFCSVKVADLFFKLGTQ</sequence>
<comment type="caution">
    <text evidence="1">The sequence shown here is derived from an EMBL/GenBank/DDBJ whole genome shotgun (WGS) entry which is preliminary data.</text>
</comment>
<dbReference type="EMBL" id="BSDR01000001">
    <property type="protein sequence ID" value="GLI35310.1"/>
    <property type="molecule type" value="Genomic_DNA"/>
</dbReference>
<keyword evidence="2" id="KW-1185">Reference proteome</keyword>
<dbReference type="AlphaFoldDB" id="A0A9W6L9J6"/>
<evidence type="ECO:0000313" key="2">
    <source>
        <dbReference type="Proteomes" id="UP001144372"/>
    </source>
</evidence>
<gene>
    <name evidence="1" type="ORF">DAMNIGENAA_27430</name>
</gene>
<protein>
    <submittedName>
        <fullName evidence="1">Uncharacterized protein</fullName>
    </submittedName>
</protein>
<reference evidence="1" key="1">
    <citation type="submission" date="2022-12" db="EMBL/GenBank/DDBJ databases">
        <title>Reference genome sequencing for broad-spectrum identification of bacterial and archaeal isolates by mass spectrometry.</title>
        <authorList>
            <person name="Sekiguchi Y."/>
            <person name="Tourlousse D.M."/>
        </authorList>
    </citation>
    <scope>NUCLEOTIDE SEQUENCE</scope>
    <source>
        <strain evidence="1">ASRB1</strain>
    </source>
</reference>
<dbReference type="Proteomes" id="UP001144372">
    <property type="component" value="Unassembled WGS sequence"/>
</dbReference>
<organism evidence="1 2">
    <name type="scientific">Desulforhabdus amnigena</name>
    <dbReference type="NCBI Taxonomy" id="40218"/>
    <lineage>
        <taxon>Bacteria</taxon>
        <taxon>Pseudomonadati</taxon>
        <taxon>Thermodesulfobacteriota</taxon>
        <taxon>Syntrophobacteria</taxon>
        <taxon>Syntrophobacterales</taxon>
        <taxon>Syntrophobacteraceae</taxon>
        <taxon>Desulforhabdus</taxon>
    </lineage>
</organism>
<proteinExistence type="predicted"/>
<evidence type="ECO:0000313" key="1">
    <source>
        <dbReference type="EMBL" id="GLI35310.1"/>
    </source>
</evidence>